<keyword evidence="5" id="KW-0274">FAD</keyword>
<evidence type="ECO:0000256" key="1">
    <source>
        <dbReference type="ARBA" id="ARBA00001974"/>
    </source>
</evidence>
<evidence type="ECO:0000313" key="14">
    <source>
        <dbReference type="Proteomes" id="UP000255177"/>
    </source>
</evidence>
<dbReference type="GO" id="GO:0008941">
    <property type="term" value="F:nitric oxide dioxygenase NAD(P)H activity"/>
    <property type="evidence" value="ECO:0007669"/>
    <property type="project" value="UniProtKB-EC"/>
</dbReference>
<gene>
    <name evidence="13" type="primary">hmp</name>
    <name evidence="13" type="ORF">CCOS864_00510</name>
</gene>
<dbReference type="Pfam" id="PF00175">
    <property type="entry name" value="NAD_binding_1"/>
    <property type="match status" value="1"/>
</dbReference>
<dbReference type="InterPro" id="IPR001433">
    <property type="entry name" value="OxRdtase_FAD/NAD-bd"/>
</dbReference>
<dbReference type="InterPro" id="IPR039261">
    <property type="entry name" value="FNR_nucleotide-bd"/>
</dbReference>
<dbReference type="InterPro" id="IPR008333">
    <property type="entry name" value="Cbr1-like_FAD-bd_dom"/>
</dbReference>
<dbReference type="SUPFAM" id="SSF52343">
    <property type="entry name" value="Ferredoxin reductase-like, C-terminal NADP-linked domain"/>
    <property type="match status" value="1"/>
</dbReference>
<dbReference type="CDD" id="cd00207">
    <property type="entry name" value="fer2"/>
    <property type="match status" value="1"/>
</dbReference>
<dbReference type="InterPro" id="IPR050415">
    <property type="entry name" value="MRET"/>
</dbReference>
<keyword evidence="7" id="KW-0408">Iron</keyword>
<comment type="cofactor">
    <cofactor evidence="1">
        <name>FAD</name>
        <dbReference type="ChEBI" id="CHEBI:57692"/>
    </cofactor>
</comment>
<dbReference type="InterPro" id="IPR036010">
    <property type="entry name" value="2Fe-2S_ferredoxin-like_sf"/>
</dbReference>
<evidence type="ECO:0000256" key="6">
    <source>
        <dbReference type="ARBA" id="ARBA00023002"/>
    </source>
</evidence>
<feature type="domain" description="2Fe-2S ferredoxin-type" evidence="11">
    <location>
        <begin position="346"/>
        <end position="430"/>
    </location>
</feature>
<dbReference type="InterPro" id="IPR017927">
    <property type="entry name" value="FAD-bd_FR_type"/>
</dbReference>
<keyword evidence="8" id="KW-0411">Iron-sulfur</keyword>
<dbReference type="Gene3D" id="3.40.50.80">
    <property type="entry name" value="Nucleotide-binding domain of ferredoxin-NADP reductase (FNR) module"/>
    <property type="match status" value="1"/>
</dbReference>
<dbReference type="PANTHER" id="PTHR47354">
    <property type="entry name" value="NADH OXIDOREDUCTASE HCR"/>
    <property type="match status" value="1"/>
</dbReference>
<dbReference type="Pfam" id="PF00970">
    <property type="entry name" value="FAD_binding_6"/>
    <property type="match status" value="1"/>
</dbReference>
<dbReference type="SUPFAM" id="SSF63380">
    <property type="entry name" value="Riboflavin synthase domain-like"/>
    <property type="match status" value="1"/>
</dbReference>
<dbReference type="Gene3D" id="2.40.30.10">
    <property type="entry name" value="Translation factors"/>
    <property type="match status" value="1"/>
</dbReference>
<evidence type="ECO:0000256" key="9">
    <source>
        <dbReference type="ARBA" id="ARBA00034078"/>
    </source>
</evidence>
<dbReference type="Pfam" id="PF00111">
    <property type="entry name" value="Fer2"/>
    <property type="match status" value="1"/>
</dbReference>
<keyword evidence="3" id="KW-0001">2Fe-2S</keyword>
<dbReference type="PRINTS" id="PR00406">
    <property type="entry name" value="CYTB5RDTASE"/>
</dbReference>
<evidence type="ECO:0000256" key="7">
    <source>
        <dbReference type="ARBA" id="ARBA00023004"/>
    </source>
</evidence>
<evidence type="ECO:0000313" key="13">
    <source>
        <dbReference type="EMBL" id="SUQ61103.1"/>
    </source>
</evidence>
<comment type="similarity">
    <text evidence="10">In the N-terminal section; belongs to the FAD-binding oxidoreductase type 6 family.</text>
</comment>
<evidence type="ECO:0000256" key="5">
    <source>
        <dbReference type="ARBA" id="ARBA00022827"/>
    </source>
</evidence>
<dbReference type="Proteomes" id="UP000255177">
    <property type="component" value="Unassembled WGS sequence"/>
</dbReference>
<dbReference type="SUPFAM" id="SSF54292">
    <property type="entry name" value="2Fe-2S ferredoxin-like"/>
    <property type="match status" value="1"/>
</dbReference>
<organism evidence="13 14">
    <name type="scientific">Pseudomonas wadenswilerensis</name>
    <dbReference type="NCBI Taxonomy" id="1785161"/>
    <lineage>
        <taxon>Bacteria</taxon>
        <taxon>Pseudomonadati</taxon>
        <taxon>Pseudomonadota</taxon>
        <taxon>Gammaproteobacteria</taxon>
        <taxon>Pseudomonadales</taxon>
        <taxon>Pseudomonadaceae</taxon>
        <taxon>Pseudomonas</taxon>
    </lineage>
</organism>
<evidence type="ECO:0000256" key="10">
    <source>
        <dbReference type="ARBA" id="ARBA00061434"/>
    </source>
</evidence>
<accession>A0A380STP9</accession>
<dbReference type="PROSITE" id="PS51384">
    <property type="entry name" value="FAD_FR"/>
    <property type="match status" value="1"/>
</dbReference>
<dbReference type="InterPro" id="IPR012675">
    <property type="entry name" value="Beta-grasp_dom_sf"/>
</dbReference>
<evidence type="ECO:0000256" key="8">
    <source>
        <dbReference type="ARBA" id="ARBA00023014"/>
    </source>
</evidence>
<comment type="cofactor">
    <cofactor evidence="9">
        <name>[2Fe-2S] cluster</name>
        <dbReference type="ChEBI" id="CHEBI:190135"/>
    </cofactor>
</comment>
<evidence type="ECO:0000259" key="12">
    <source>
        <dbReference type="PROSITE" id="PS51384"/>
    </source>
</evidence>
<dbReference type="EC" id="1.14.12.17" evidence="13"/>
<name>A0A380STP9_9PSED</name>
<dbReference type="FunFam" id="2.40.30.10:FF:000087">
    <property type="entry name" value="Hybrid-cluster NAD(P)-dependent oxidoreductase"/>
    <property type="match status" value="1"/>
</dbReference>
<dbReference type="PROSITE" id="PS51085">
    <property type="entry name" value="2FE2S_FER_2"/>
    <property type="match status" value="1"/>
</dbReference>
<dbReference type="PANTHER" id="PTHR47354:SF6">
    <property type="entry name" value="NADH OXIDOREDUCTASE HCR"/>
    <property type="match status" value="1"/>
</dbReference>
<protein>
    <submittedName>
        <fullName evidence="13">Flavohemoprotein</fullName>
        <ecNumber evidence="13">1.14.12.17</ecNumber>
    </submittedName>
</protein>
<keyword evidence="4" id="KW-0479">Metal-binding</keyword>
<dbReference type="AlphaFoldDB" id="A0A380STP9"/>
<dbReference type="EMBL" id="UIDD01000001">
    <property type="protein sequence ID" value="SUQ61103.1"/>
    <property type="molecule type" value="Genomic_DNA"/>
</dbReference>
<dbReference type="InterPro" id="IPR006058">
    <property type="entry name" value="2Fe2S_fd_BS"/>
</dbReference>
<evidence type="ECO:0000256" key="4">
    <source>
        <dbReference type="ARBA" id="ARBA00022723"/>
    </source>
</evidence>
<evidence type="ECO:0000256" key="3">
    <source>
        <dbReference type="ARBA" id="ARBA00022714"/>
    </source>
</evidence>
<dbReference type="InterPro" id="IPR001041">
    <property type="entry name" value="2Fe-2S_ferredoxin-type"/>
</dbReference>
<dbReference type="Gene3D" id="3.10.20.30">
    <property type="match status" value="1"/>
</dbReference>
<feature type="domain" description="FAD-binding FR-type" evidence="12">
    <location>
        <begin position="80"/>
        <end position="183"/>
    </location>
</feature>
<dbReference type="CDD" id="cd06215">
    <property type="entry name" value="FNR_iron_sulfur_binding_1"/>
    <property type="match status" value="1"/>
</dbReference>
<keyword evidence="2" id="KW-0285">Flavoprotein</keyword>
<dbReference type="PROSITE" id="PS00197">
    <property type="entry name" value="2FE2S_FER_1"/>
    <property type="match status" value="1"/>
</dbReference>
<evidence type="ECO:0000259" key="11">
    <source>
        <dbReference type="PROSITE" id="PS51085"/>
    </source>
</evidence>
<keyword evidence="14" id="KW-1185">Reference proteome</keyword>
<dbReference type="InterPro" id="IPR001709">
    <property type="entry name" value="Flavoprot_Pyr_Nucl_cyt_Rdtase"/>
</dbReference>
<dbReference type="InterPro" id="IPR017938">
    <property type="entry name" value="Riboflavin_synthase-like_b-brl"/>
</dbReference>
<proteinExistence type="inferred from homology"/>
<keyword evidence="6 13" id="KW-0560">Oxidoreductase</keyword>
<reference evidence="14" key="1">
    <citation type="submission" date="2018-07" db="EMBL/GenBank/DDBJ databases">
        <authorList>
            <person name="Blom J."/>
        </authorList>
    </citation>
    <scope>NUCLEOTIDE SEQUENCE [LARGE SCALE GENOMIC DNA]</scope>
    <source>
        <strain evidence="14">CCOS 864</strain>
    </source>
</reference>
<dbReference type="GO" id="GO:0046872">
    <property type="term" value="F:metal ion binding"/>
    <property type="evidence" value="ECO:0007669"/>
    <property type="project" value="UniProtKB-KW"/>
</dbReference>
<sequence length="430" mass="47680">MECAFEERLNHIHGRHDQIRFRRASPCSRGLVAISTPMSRMGKCCLRGLSRIAAIRPQSAVETSMSNSFLNPVSTQTWANGRHIVRCVKVIQETWDVRTFCFMADQPIMFFFKPGQFVTLELEIDGEPIMRSYTISSSPSVPYSFSVTIKRVPGGKVSNWLHDTLHEGQELAVHGPVGLFNAMDFPSPKVLYLSGGVGITPVMSMARWFYDTNGNVDMVFVHSARSPKDIIYHRELEHMASRIDNFSLHIICEKHGLGEPWAGYRGYLNQKLMELIAPDYMEREIFCCGPTPYMNAVKRLLESSGYDMSRYHEESFGATPAEVKADAVEHAEQAAEAAEVDAGDLHQVEFTATGKSIRVAPGETVHAAAAKLGLMIPKACGMGICGTCKVLKLGGEVEMEHNGGITEEDEAEGYILSCCSVPKGDVRIEY</sequence>
<evidence type="ECO:0000256" key="2">
    <source>
        <dbReference type="ARBA" id="ARBA00022630"/>
    </source>
</evidence>
<dbReference type="PRINTS" id="PR00371">
    <property type="entry name" value="FPNCR"/>
</dbReference>
<dbReference type="GO" id="GO:0051537">
    <property type="term" value="F:2 iron, 2 sulfur cluster binding"/>
    <property type="evidence" value="ECO:0007669"/>
    <property type="project" value="UniProtKB-KW"/>
</dbReference>